<dbReference type="GeneID" id="95978470"/>
<evidence type="ECO:0000313" key="7">
    <source>
        <dbReference type="Proteomes" id="UP001562354"/>
    </source>
</evidence>
<feature type="signal peptide" evidence="5">
    <location>
        <begin position="1"/>
        <end position="19"/>
    </location>
</feature>
<dbReference type="SUPFAM" id="SSF75005">
    <property type="entry name" value="Arabinanase/levansucrase/invertase"/>
    <property type="match status" value="1"/>
</dbReference>
<proteinExistence type="inferred from homology"/>
<keyword evidence="7" id="KW-1185">Reference proteome</keyword>
<keyword evidence="5" id="KW-0732">Signal</keyword>
<comment type="caution">
    <text evidence="6">The sequence shown here is derived from an EMBL/GenBank/DDBJ whole genome shotgun (WGS) entry which is preliminary data.</text>
</comment>
<dbReference type="PANTHER" id="PTHR22925:SF3">
    <property type="entry name" value="GLYCOSYL HYDROLASE FAMILY PROTEIN 43"/>
    <property type="match status" value="1"/>
</dbReference>
<accession>A0ABR3P4H8</accession>
<sequence length="526" mass="56758">MGVTRGIVVVLWLALGTLSTPLSSTAIFTNTRRLLFDTDGNQVDAYGSKVSFFENEYYLYGNSFSTKGEAFGIKSYSSVDLESWTYNGFIFNPEEVTVCQGSGACGRPHIVYNPNTKQYILWANAGSSGYVVASASRPTGPFEFSNITTAIDPQFNGLQPADFTVEIVDGKGYIVFSALNFMDPSAGSIWPPVTQTLHISELTDDLMNTTMISYPVASTADDLIDDAAESPDIFKHDGSLYISASNTCGYCNGSIGLLYRSYSIEGPWTRQILAGYSCNGQVEGVLQLSDPETGNTTNVWHSTTVPGGVRTGWGGHIFQPLIFDGTGNAQELDCSDDASFSVPFKKGNATTTKGKATKAVDATPALAVYAPVCDSDSFLLYQTWIASKSGELQSVSLNVARGSQTVPLSLTVFKFGTYNDIYAPNYKWTKLGSVSLNANQTSYTFDTVTVQVSSNATVTEGDHLGLAISGQDFSPWCHLEFSTDGISGLRLFQQGQGQNSWRGSKGDTSPVYERTGKSVKFFATYA</sequence>
<evidence type="ECO:0000256" key="5">
    <source>
        <dbReference type="SAM" id="SignalP"/>
    </source>
</evidence>
<organism evidence="6 7">
    <name type="scientific">Neodothiora populina</name>
    <dbReference type="NCBI Taxonomy" id="2781224"/>
    <lineage>
        <taxon>Eukaryota</taxon>
        <taxon>Fungi</taxon>
        <taxon>Dikarya</taxon>
        <taxon>Ascomycota</taxon>
        <taxon>Pezizomycotina</taxon>
        <taxon>Dothideomycetes</taxon>
        <taxon>Dothideomycetidae</taxon>
        <taxon>Dothideales</taxon>
        <taxon>Dothioraceae</taxon>
        <taxon>Neodothiora</taxon>
    </lineage>
</organism>
<dbReference type="Proteomes" id="UP001562354">
    <property type="component" value="Unassembled WGS sequence"/>
</dbReference>
<dbReference type="Pfam" id="PF04616">
    <property type="entry name" value="Glyco_hydro_43"/>
    <property type="match status" value="1"/>
</dbReference>
<evidence type="ECO:0000313" key="6">
    <source>
        <dbReference type="EMBL" id="KAL1297200.1"/>
    </source>
</evidence>
<dbReference type="PANTHER" id="PTHR22925">
    <property type="entry name" value="GLYCOSYL HYDROLASE 43 FAMILY MEMBER"/>
    <property type="match status" value="1"/>
</dbReference>
<protein>
    <recommendedName>
        <fullName evidence="8">Arabinanase/levansucrase/invertase</fullName>
    </recommendedName>
</protein>
<dbReference type="InterPro" id="IPR006710">
    <property type="entry name" value="Glyco_hydro_43"/>
</dbReference>
<evidence type="ECO:0000256" key="4">
    <source>
        <dbReference type="RuleBase" id="RU361187"/>
    </source>
</evidence>
<keyword evidence="2 4" id="KW-0378">Hydrolase</keyword>
<dbReference type="Gene3D" id="2.115.10.20">
    <property type="entry name" value="Glycosyl hydrolase domain, family 43"/>
    <property type="match status" value="1"/>
</dbReference>
<name>A0ABR3P4H8_9PEZI</name>
<comment type="similarity">
    <text evidence="1 4">Belongs to the glycosyl hydrolase 43 family.</text>
</comment>
<evidence type="ECO:0000256" key="1">
    <source>
        <dbReference type="ARBA" id="ARBA00009865"/>
    </source>
</evidence>
<reference evidence="6 7" key="1">
    <citation type="submission" date="2024-07" db="EMBL/GenBank/DDBJ databases">
        <title>Draft sequence of the Neodothiora populina.</title>
        <authorList>
            <person name="Drown D.D."/>
            <person name="Schuette U.S."/>
            <person name="Buechlein A.B."/>
            <person name="Rusch D.R."/>
            <person name="Winton L.W."/>
            <person name="Adams G.A."/>
        </authorList>
    </citation>
    <scope>NUCLEOTIDE SEQUENCE [LARGE SCALE GENOMIC DNA]</scope>
    <source>
        <strain evidence="6 7">CPC 39397</strain>
    </source>
</reference>
<dbReference type="RefSeq" id="XP_069196882.1">
    <property type="nucleotide sequence ID" value="XM_069344455.1"/>
</dbReference>
<evidence type="ECO:0000256" key="3">
    <source>
        <dbReference type="ARBA" id="ARBA00023295"/>
    </source>
</evidence>
<evidence type="ECO:0008006" key="8">
    <source>
        <dbReference type="Google" id="ProtNLM"/>
    </source>
</evidence>
<gene>
    <name evidence="6" type="ORF">AAFC00_004770</name>
</gene>
<keyword evidence="3 4" id="KW-0326">Glycosidase</keyword>
<dbReference type="EMBL" id="JBFMKM010000016">
    <property type="protein sequence ID" value="KAL1297200.1"/>
    <property type="molecule type" value="Genomic_DNA"/>
</dbReference>
<dbReference type="InterPro" id="IPR023296">
    <property type="entry name" value="Glyco_hydro_beta-prop_sf"/>
</dbReference>
<feature type="chain" id="PRO_5046190537" description="Arabinanase/levansucrase/invertase" evidence="5">
    <location>
        <begin position="20"/>
        <end position="526"/>
    </location>
</feature>
<evidence type="ECO:0000256" key="2">
    <source>
        <dbReference type="ARBA" id="ARBA00022801"/>
    </source>
</evidence>